<evidence type="ECO:0000256" key="2">
    <source>
        <dbReference type="ARBA" id="ARBA00005722"/>
    </source>
</evidence>
<gene>
    <name evidence="7" type="ORF">K7G82_09920</name>
</gene>
<dbReference type="EMBL" id="JAINVV010000004">
    <property type="protein sequence ID" value="MBY8822610.1"/>
    <property type="molecule type" value="Genomic_DNA"/>
</dbReference>
<comment type="subcellular location">
    <subcellularLocation>
        <location evidence="1">Cell outer membrane</location>
    </subcellularLocation>
</comment>
<dbReference type="PANTHER" id="PTHR38776">
    <property type="entry name" value="MLTA-INTERACTING PROTEIN-RELATED"/>
    <property type="match status" value="1"/>
</dbReference>
<evidence type="ECO:0000256" key="6">
    <source>
        <dbReference type="SAM" id="SignalP"/>
    </source>
</evidence>
<keyword evidence="4" id="KW-0472">Membrane</keyword>
<sequence length="287" mass="29763">MRSIAKPMLWLSLLFAAATPALAQGSTGASDNDIDIGGDRITIGAGLAVTPSYIGSDSTIALPTLAIQGQVSGLSFNSQGTAFYLDAIPDSGKPGWKLQLGPLAALRLDRNSMIDDSAVAALGKRRKALELGGWAGIQRTGVVTSPYDTLSFGLSYQHDVSGAHRSAIVSPSIDYATPLSHTAYASISLSADHVGRGFGRYYYDVDAAGSAASGLPAYTGADKAGWKDWNASMLLAHSLTGNLTHGLGVFVTGGYGRLLGAYRRSPIVDMAGSPNQWSGAVGLAYSF</sequence>
<feature type="signal peptide" evidence="6">
    <location>
        <begin position="1"/>
        <end position="23"/>
    </location>
</feature>
<comment type="similarity">
    <text evidence="2">Belongs to the MipA/OmpV family.</text>
</comment>
<evidence type="ECO:0000313" key="8">
    <source>
        <dbReference type="Proteomes" id="UP000706039"/>
    </source>
</evidence>
<dbReference type="InterPro" id="IPR010583">
    <property type="entry name" value="MipA"/>
</dbReference>
<evidence type="ECO:0000256" key="5">
    <source>
        <dbReference type="ARBA" id="ARBA00023237"/>
    </source>
</evidence>
<reference evidence="7 8" key="1">
    <citation type="submission" date="2021-08" db="EMBL/GenBank/DDBJ databases">
        <authorList>
            <person name="Tuo L."/>
        </authorList>
    </citation>
    <scope>NUCLEOTIDE SEQUENCE [LARGE SCALE GENOMIC DNA]</scope>
    <source>
        <strain evidence="7 8">JCM 31229</strain>
    </source>
</reference>
<organism evidence="7 8">
    <name type="scientific">Sphingomonas colocasiae</name>
    <dbReference type="NCBI Taxonomy" id="1848973"/>
    <lineage>
        <taxon>Bacteria</taxon>
        <taxon>Pseudomonadati</taxon>
        <taxon>Pseudomonadota</taxon>
        <taxon>Alphaproteobacteria</taxon>
        <taxon>Sphingomonadales</taxon>
        <taxon>Sphingomonadaceae</taxon>
        <taxon>Sphingomonas</taxon>
    </lineage>
</organism>
<protein>
    <submittedName>
        <fullName evidence="7">MipA/OmpV family protein</fullName>
    </submittedName>
</protein>
<keyword evidence="3 6" id="KW-0732">Signal</keyword>
<feature type="chain" id="PRO_5045758044" evidence="6">
    <location>
        <begin position="24"/>
        <end position="287"/>
    </location>
</feature>
<comment type="caution">
    <text evidence="7">The sequence shown here is derived from an EMBL/GenBank/DDBJ whole genome shotgun (WGS) entry which is preliminary data.</text>
</comment>
<evidence type="ECO:0000256" key="3">
    <source>
        <dbReference type="ARBA" id="ARBA00022729"/>
    </source>
</evidence>
<dbReference type="Proteomes" id="UP000706039">
    <property type="component" value="Unassembled WGS sequence"/>
</dbReference>
<name>A0ABS7PMS3_9SPHN</name>
<keyword evidence="8" id="KW-1185">Reference proteome</keyword>
<dbReference type="Pfam" id="PF06629">
    <property type="entry name" value="MipA"/>
    <property type="match status" value="1"/>
</dbReference>
<evidence type="ECO:0000256" key="1">
    <source>
        <dbReference type="ARBA" id="ARBA00004442"/>
    </source>
</evidence>
<keyword evidence="5" id="KW-0998">Cell outer membrane</keyword>
<proteinExistence type="inferred from homology"/>
<dbReference type="RefSeq" id="WP_222989678.1">
    <property type="nucleotide sequence ID" value="NZ_JAINVV010000004.1"/>
</dbReference>
<accession>A0ABS7PMS3</accession>
<evidence type="ECO:0000256" key="4">
    <source>
        <dbReference type="ARBA" id="ARBA00023136"/>
    </source>
</evidence>
<dbReference type="PANTHER" id="PTHR38776:SF1">
    <property type="entry name" value="MLTA-INTERACTING PROTEIN-RELATED"/>
    <property type="match status" value="1"/>
</dbReference>
<evidence type="ECO:0000313" key="7">
    <source>
        <dbReference type="EMBL" id="MBY8822610.1"/>
    </source>
</evidence>